<organism evidence="2 3">
    <name type="scientific">Penicillium chrysogenum</name>
    <name type="common">Penicillium notatum</name>
    <dbReference type="NCBI Taxonomy" id="5076"/>
    <lineage>
        <taxon>Eukaryota</taxon>
        <taxon>Fungi</taxon>
        <taxon>Dikarya</taxon>
        <taxon>Ascomycota</taxon>
        <taxon>Pezizomycotina</taxon>
        <taxon>Eurotiomycetes</taxon>
        <taxon>Eurotiomycetidae</taxon>
        <taxon>Eurotiales</taxon>
        <taxon>Aspergillaceae</taxon>
        <taxon>Penicillium</taxon>
        <taxon>Penicillium chrysogenum species complex</taxon>
    </lineage>
</organism>
<proteinExistence type="predicted"/>
<accession>A0ABQ8WZJ9</accession>
<evidence type="ECO:0000256" key="1">
    <source>
        <dbReference type="SAM" id="MobiDB-lite"/>
    </source>
</evidence>
<evidence type="ECO:0000313" key="2">
    <source>
        <dbReference type="EMBL" id="KAJ5284394.1"/>
    </source>
</evidence>
<gene>
    <name evidence="2" type="ORF">N7505_002374</name>
</gene>
<comment type="caution">
    <text evidence="2">The sequence shown here is derived from an EMBL/GenBank/DDBJ whole genome shotgun (WGS) entry which is preliminary data.</text>
</comment>
<feature type="region of interest" description="Disordered" evidence="1">
    <location>
        <begin position="70"/>
        <end position="110"/>
    </location>
</feature>
<name>A0ABQ8WZJ9_PENCH</name>
<feature type="compositionally biased region" description="Polar residues" evidence="1">
    <location>
        <begin position="75"/>
        <end position="90"/>
    </location>
</feature>
<protein>
    <submittedName>
        <fullName evidence="2">Uncharacterized protein</fullName>
    </submittedName>
</protein>
<feature type="compositionally biased region" description="Basic residues" evidence="1">
    <location>
        <begin position="224"/>
        <end position="236"/>
    </location>
</feature>
<sequence>MLFSSGSSIYGRESAEVPENKANIPNICRECKFLLHGLGISTLVTWYVYRATQCWSIKGQHDPYRPQHILAPTLTEPSPTPFQQETSTRQSEMSDESDSSGSGCSKTLPDDTIKAIGSTASAIRKVIRENEKATDVLKYIHLAFLTLKISVGKHGDDKGHHPDVIGRNIGKKCMGGQGINVGNQVPSMEPHITLDPGSRITRDRNPVAIGIRMGSQSAKSGRPQSHRVIKTKIPRT</sequence>
<keyword evidence="3" id="KW-1185">Reference proteome</keyword>
<feature type="compositionally biased region" description="Polar residues" evidence="1">
    <location>
        <begin position="214"/>
        <end position="223"/>
    </location>
</feature>
<evidence type="ECO:0000313" key="3">
    <source>
        <dbReference type="Proteomes" id="UP001220256"/>
    </source>
</evidence>
<dbReference type="Proteomes" id="UP001220256">
    <property type="component" value="Unassembled WGS sequence"/>
</dbReference>
<feature type="region of interest" description="Disordered" evidence="1">
    <location>
        <begin position="181"/>
        <end position="201"/>
    </location>
</feature>
<reference evidence="2 3" key="1">
    <citation type="journal article" date="2023" name="IMA Fungus">
        <title>Comparative genomic study of the Penicillium genus elucidates a diverse pangenome and 15 lateral gene transfer events.</title>
        <authorList>
            <person name="Petersen C."/>
            <person name="Sorensen T."/>
            <person name="Nielsen M.R."/>
            <person name="Sondergaard T.E."/>
            <person name="Sorensen J.L."/>
            <person name="Fitzpatrick D.A."/>
            <person name="Frisvad J.C."/>
            <person name="Nielsen K.L."/>
        </authorList>
    </citation>
    <scope>NUCLEOTIDE SEQUENCE [LARGE SCALE GENOMIC DNA]</scope>
    <source>
        <strain evidence="2 3">IBT 3361</strain>
    </source>
</reference>
<dbReference type="EMBL" id="JAPVEB010000001">
    <property type="protein sequence ID" value="KAJ5284394.1"/>
    <property type="molecule type" value="Genomic_DNA"/>
</dbReference>
<feature type="region of interest" description="Disordered" evidence="1">
    <location>
        <begin position="214"/>
        <end position="236"/>
    </location>
</feature>